<dbReference type="InterPro" id="IPR000618">
    <property type="entry name" value="Insect_cuticle"/>
</dbReference>
<dbReference type="PANTHER" id="PTHR12236:SF96">
    <property type="entry name" value="PUPAL CUTICLE PROTEIN EDG-84A-LIKE PROTEIN"/>
    <property type="match status" value="1"/>
</dbReference>
<organism evidence="4 5">
    <name type="scientific">Aromia moschata</name>
    <dbReference type="NCBI Taxonomy" id="1265417"/>
    <lineage>
        <taxon>Eukaryota</taxon>
        <taxon>Metazoa</taxon>
        <taxon>Ecdysozoa</taxon>
        <taxon>Arthropoda</taxon>
        <taxon>Hexapoda</taxon>
        <taxon>Insecta</taxon>
        <taxon>Pterygota</taxon>
        <taxon>Neoptera</taxon>
        <taxon>Endopterygota</taxon>
        <taxon>Coleoptera</taxon>
        <taxon>Polyphaga</taxon>
        <taxon>Cucujiformia</taxon>
        <taxon>Chrysomeloidea</taxon>
        <taxon>Cerambycidae</taxon>
        <taxon>Cerambycinae</taxon>
        <taxon>Callichromatini</taxon>
        <taxon>Aromia</taxon>
    </lineage>
</organism>
<feature type="region of interest" description="Disordered" evidence="3">
    <location>
        <begin position="82"/>
        <end position="145"/>
    </location>
</feature>
<protein>
    <submittedName>
        <fullName evidence="4">Uncharacterized protein</fullName>
    </submittedName>
</protein>
<evidence type="ECO:0000313" key="5">
    <source>
        <dbReference type="Proteomes" id="UP001162162"/>
    </source>
</evidence>
<dbReference type="Proteomes" id="UP001162162">
    <property type="component" value="Unassembled WGS sequence"/>
</dbReference>
<dbReference type="AlphaFoldDB" id="A0AAV8Y2J4"/>
<proteinExistence type="predicted"/>
<feature type="compositionally biased region" description="Low complexity" evidence="3">
    <location>
        <begin position="125"/>
        <end position="139"/>
    </location>
</feature>
<evidence type="ECO:0000313" key="4">
    <source>
        <dbReference type="EMBL" id="KAJ8945657.1"/>
    </source>
</evidence>
<dbReference type="GO" id="GO:0031012">
    <property type="term" value="C:extracellular matrix"/>
    <property type="evidence" value="ECO:0007669"/>
    <property type="project" value="TreeGrafter"/>
</dbReference>
<dbReference type="PANTHER" id="PTHR12236">
    <property type="entry name" value="STRUCTURAL CONTITUENT OF CUTICLE"/>
    <property type="match status" value="1"/>
</dbReference>
<gene>
    <name evidence="4" type="ORF">NQ318_012375</name>
</gene>
<accession>A0AAV8Y2J4</accession>
<dbReference type="GO" id="GO:0042302">
    <property type="term" value="F:structural constituent of cuticle"/>
    <property type="evidence" value="ECO:0007669"/>
    <property type="project" value="UniProtKB-UniRule"/>
</dbReference>
<dbReference type="GO" id="GO:0005615">
    <property type="term" value="C:extracellular space"/>
    <property type="evidence" value="ECO:0007669"/>
    <property type="project" value="TreeGrafter"/>
</dbReference>
<dbReference type="Pfam" id="PF00379">
    <property type="entry name" value="Chitin_bind_4"/>
    <property type="match status" value="1"/>
</dbReference>
<dbReference type="EMBL" id="JAPWTK010000211">
    <property type="protein sequence ID" value="KAJ8945657.1"/>
    <property type="molecule type" value="Genomic_DNA"/>
</dbReference>
<keyword evidence="5" id="KW-1185">Reference proteome</keyword>
<name>A0AAV8Y2J4_9CUCU</name>
<keyword evidence="1 2" id="KW-0193">Cuticle</keyword>
<evidence type="ECO:0000256" key="1">
    <source>
        <dbReference type="ARBA" id="ARBA00022460"/>
    </source>
</evidence>
<dbReference type="PROSITE" id="PS51155">
    <property type="entry name" value="CHIT_BIND_RR_2"/>
    <property type="match status" value="1"/>
</dbReference>
<reference evidence="4" key="1">
    <citation type="journal article" date="2023" name="Insect Mol. Biol.">
        <title>Genome sequencing provides insights into the evolution of gene families encoding plant cell wall-degrading enzymes in longhorned beetles.</title>
        <authorList>
            <person name="Shin N.R."/>
            <person name="Okamura Y."/>
            <person name="Kirsch R."/>
            <person name="Pauchet Y."/>
        </authorList>
    </citation>
    <scope>NUCLEOTIDE SEQUENCE</scope>
    <source>
        <strain evidence="4">AMC_N1</strain>
    </source>
</reference>
<comment type="caution">
    <text evidence="4">The sequence shown here is derived from an EMBL/GenBank/DDBJ whole genome shotgun (WGS) entry which is preliminary data.</text>
</comment>
<sequence>MAHPYKTIPIASIFLQGHAHYKFEYGVHDPHSKDLKYQHEHRDGKHLTGGYGLKEPDGTHRVVKYRASPHTGFEAVVARHGHAKHPPCTGSTTRRVAPEAPATWGSSTGITKVPLSTEDTEDTGDTGTRFTTTQTTKNTATDHKGGTVAMPKTSFGFVVNYL</sequence>
<evidence type="ECO:0000256" key="2">
    <source>
        <dbReference type="PROSITE-ProRule" id="PRU00497"/>
    </source>
</evidence>
<dbReference type="InterPro" id="IPR051217">
    <property type="entry name" value="Insect_Cuticle_Struc_Prot"/>
</dbReference>
<evidence type="ECO:0000256" key="3">
    <source>
        <dbReference type="SAM" id="MobiDB-lite"/>
    </source>
</evidence>